<dbReference type="EMBL" id="CP087977">
    <property type="protein sequence ID" value="UUZ45023.1"/>
    <property type="molecule type" value="Genomic_DNA"/>
</dbReference>
<name>A0AC61U4X9_9MICO</name>
<organism evidence="1 2">
    <name type="scientific">Janibacter limosus</name>
    <dbReference type="NCBI Taxonomy" id="53458"/>
    <lineage>
        <taxon>Bacteria</taxon>
        <taxon>Bacillati</taxon>
        <taxon>Actinomycetota</taxon>
        <taxon>Actinomycetes</taxon>
        <taxon>Micrococcales</taxon>
        <taxon>Intrasporangiaceae</taxon>
        <taxon>Janibacter</taxon>
    </lineage>
</organism>
<protein>
    <submittedName>
        <fullName evidence="1">Cytochrome c biogenesis CcdA family protein</fullName>
    </submittedName>
</protein>
<gene>
    <name evidence="1" type="ORF">LP422_01270</name>
</gene>
<proteinExistence type="predicted"/>
<sequence length="292" mass="29926">MDIGYTGAFLGGVLTLLSPCSVMLLPAFFAYAFTSPSALIGRTLVFYAGLSITLVPLGVFSGSLGSLVTTHRSLMVTVAAGVVIVPGLWQLSGLPVPGVSRTQHGGSSDRTSIGSVFALGSVYAVAGVCAGPILGSVLMVAAVSGNPVYGGSMLALYSLGMTVPLFVLAAVWKRLGARGRAFVAPKEVSIGPWRNTRAMLVSGVLSIGIGVVLILTDGTASLSGVFTIGTQRSAESALSVWSSGLSDVWFVLAAAVVLAGALLWRNQSEKRQSRASASGPTPSTSDFVRKEN</sequence>
<reference evidence="1" key="1">
    <citation type="submission" date="2021-11" db="EMBL/GenBank/DDBJ databases">
        <title>Study of the species diversity of bacterial strains isolated from a unique natural object - Shulgan-Tash cave (Bashkiria).</title>
        <authorList>
            <person name="Sazanova A.L."/>
            <person name="Chirak E.R."/>
            <person name="Safronova V.I."/>
        </authorList>
    </citation>
    <scope>NUCLEOTIDE SEQUENCE</scope>
    <source>
        <strain evidence="1">P1</strain>
    </source>
</reference>
<dbReference type="Proteomes" id="UP001059663">
    <property type="component" value="Chromosome"/>
</dbReference>
<evidence type="ECO:0000313" key="1">
    <source>
        <dbReference type="EMBL" id="UUZ45023.1"/>
    </source>
</evidence>
<accession>A0AC61U4X9</accession>
<evidence type="ECO:0000313" key="2">
    <source>
        <dbReference type="Proteomes" id="UP001059663"/>
    </source>
</evidence>